<dbReference type="EMBL" id="AP014957">
    <property type="protein sequence ID" value="BAS72683.1"/>
    <property type="molecule type" value="Genomic_DNA"/>
</dbReference>
<feature type="transmembrane region" description="Helical" evidence="1">
    <location>
        <begin position="53"/>
        <end position="71"/>
    </location>
</feature>
<reference evidence="3" key="1">
    <citation type="journal article" date="2005" name="Nature">
        <title>The map-based sequence of the rice genome.</title>
        <authorList>
            <consortium name="International rice genome sequencing project (IRGSP)"/>
            <person name="Matsumoto T."/>
            <person name="Wu J."/>
            <person name="Kanamori H."/>
            <person name="Katayose Y."/>
            <person name="Fujisawa M."/>
            <person name="Namiki N."/>
            <person name="Mizuno H."/>
            <person name="Yamamoto K."/>
            <person name="Antonio B.A."/>
            <person name="Baba T."/>
            <person name="Sakata K."/>
            <person name="Nagamura Y."/>
            <person name="Aoki H."/>
            <person name="Arikawa K."/>
            <person name="Arita K."/>
            <person name="Bito T."/>
            <person name="Chiden Y."/>
            <person name="Fujitsuka N."/>
            <person name="Fukunaka R."/>
            <person name="Hamada M."/>
            <person name="Harada C."/>
            <person name="Hayashi A."/>
            <person name="Hijishita S."/>
            <person name="Honda M."/>
            <person name="Hosokawa S."/>
            <person name="Ichikawa Y."/>
            <person name="Idonuma A."/>
            <person name="Iijima M."/>
            <person name="Ikeda M."/>
            <person name="Ikeno M."/>
            <person name="Ito K."/>
            <person name="Ito S."/>
            <person name="Ito T."/>
            <person name="Ito Y."/>
            <person name="Ito Y."/>
            <person name="Iwabuchi A."/>
            <person name="Kamiya K."/>
            <person name="Karasawa W."/>
            <person name="Kurita K."/>
            <person name="Katagiri S."/>
            <person name="Kikuta A."/>
            <person name="Kobayashi H."/>
            <person name="Kobayashi N."/>
            <person name="Machita K."/>
            <person name="Maehara T."/>
            <person name="Masukawa M."/>
            <person name="Mizubayashi T."/>
            <person name="Mukai Y."/>
            <person name="Nagasaki H."/>
            <person name="Nagata Y."/>
            <person name="Naito S."/>
            <person name="Nakashima M."/>
            <person name="Nakama Y."/>
            <person name="Nakamichi Y."/>
            <person name="Nakamura M."/>
            <person name="Meguro A."/>
            <person name="Negishi M."/>
            <person name="Ohta I."/>
            <person name="Ohta T."/>
            <person name="Okamoto M."/>
            <person name="Ono N."/>
            <person name="Saji S."/>
            <person name="Sakaguchi M."/>
            <person name="Sakai K."/>
            <person name="Shibata M."/>
            <person name="Shimokawa T."/>
            <person name="Song J."/>
            <person name="Takazaki Y."/>
            <person name="Terasawa K."/>
            <person name="Tsugane M."/>
            <person name="Tsuji K."/>
            <person name="Ueda S."/>
            <person name="Waki K."/>
            <person name="Yamagata H."/>
            <person name="Yamamoto M."/>
            <person name="Yamamoto S."/>
            <person name="Yamane H."/>
            <person name="Yoshiki S."/>
            <person name="Yoshihara R."/>
            <person name="Yukawa K."/>
            <person name="Zhong H."/>
            <person name="Yano M."/>
            <person name="Yuan Q."/>
            <person name="Ouyang S."/>
            <person name="Liu J."/>
            <person name="Jones K.M."/>
            <person name="Gansberger K."/>
            <person name="Moffat K."/>
            <person name="Hill J."/>
            <person name="Bera J."/>
            <person name="Fadrosh D."/>
            <person name="Jin S."/>
            <person name="Johri S."/>
            <person name="Kim M."/>
            <person name="Overton L."/>
            <person name="Reardon M."/>
            <person name="Tsitrin T."/>
            <person name="Vuong H."/>
            <person name="Weaver B."/>
            <person name="Ciecko A."/>
            <person name="Tallon L."/>
            <person name="Jackson J."/>
            <person name="Pai G."/>
            <person name="Aken S.V."/>
            <person name="Utterback T."/>
            <person name="Reidmuller S."/>
            <person name="Feldblyum T."/>
            <person name="Hsiao J."/>
            <person name="Zismann V."/>
            <person name="Iobst S."/>
            <person name="de Vazeille A.R."/>
            <person name="Buell C.R."/>
            <person name="Ying K."/>
            <person name="Li Y."/>
            <person name="Lu T."/>
            <person name="Huang Y."/>
            <person name="Zhao Q."/>
            <person name="Feng Q."/>
            <person name="Zhang L."/>
            <person name="Zhu J."/>
            <person name="Weng Q."/>
            <person name="Mu J."/>
            <person name="Lu Y."/>
            <person name="Fan D."/>
            <person name="Liu Y."/>
            <person name="Guan J."/>
            <person name="Zhang Y."/>
            <person name="Yu S."/>
            <person name="Liu X."/>
            <person name="Zhang Y."/>
            <person name="Hong G."/>
            <person name="Han B."/>
            <person name="Choisne N."/>
            <person name="Demange N."/>
            <person name="Orjeda G."/>
            <person name="Samain S."/>
            <person name="Cattolico L."/>
            <person name="Pelletier E."/>
            <person name="Couloux A."/>
            <person name="Segurens B."/>
            <person name="Wincker P."/>
            <person name="D'Hont A."/>
            <person name="Scarpelli C."/>
            <person name="Weissenbach J."/>
            <person name="Salanoubat M."/>
            <person name="Quetier F."/>
            <person name="Yu Y."/>
            <person name="Kim H.R."/>
            <person name="Rambo T."/>
            <person name="Currie J."/>
            <person name="Collura K."/>
            <person name="Luo M."/>
            <person name="Yang T."/>
            <person name="Ammiraju J.S.S."/>
            <person name="Engler F."/>
            <person name="Soderlund C."/>
            <person name="Wing R.A."/>
            <person name="Palmer L.E."/>
            <person name="de la Bastide M."/>
            <person name="Spiegel L."/>
            <person name="Nascimento L."/>
            <person name="Zutavern T."/>
            <person name="O'Shaughnessy A."/>
            <person name="Dike S."/>
            <person name="Dedhia N."/>
            <person name="Preston R."/>
            <person name="Balija V."/>
            <person name="McCombie W.R."/>
            <person name="Chow T."/>
            <person name="Chen H."/>
            <person name="Chung M."/>
            <person name="Chen C."/>
            <person name="Shaw J."/>
            <person name="Wu H."/>
            <person name="Hsiao K."/>
            <person name="Chao Y."/>
            <person name="Chu M."/>
            <person name="Cheng C."/>
            <person name="Hour A."/>
            <person name="Lee P."/>
            <person name="Lin S."/>
            <person name="Lin Y."/>
            <person name="Liou J."/>
            <person name="Liu S."/>
            <person name="Hsing Y."/>
            <person name="Raghuvanshi S."/>
            <person name="Mohanty A."/>
            <person name="Bharti A.K."/>
            <person name="Gaur A."/>
            <person name="Gupta V."/>
            <person name="Kumar D."/>
            <person name="Ravi V."/>
            <person name="Vij S."/>
            <person name="Kapur A."/>
            <person name="Khurana P."/>
            <person name="Khurana P."/>
            <person name="Khurana J.P."/>
            <person name="Tyagi A.K."/>
            <person name="Gaikwad K."/>
            <person name="Singh A."/>
            <person name="Dalal V."/>
            <person name="Srivastava S."/>
            <person name="Dixit A."/>
            <person name="Pal A.K."/>
            <person name="Ghazi I.A."/>
            <person name="Yadav M."/>
            <person name="Pandit A."/>
            <person name="Bhargava A."/>
            <person name="Sureshbabu K."/>
            <person name="Batra K."/>
            <person name="Sharma T.R."/>
            <person name="Mohapatra T."/>
            <person name="Singh N.K."/>
            <person name="Messing J."/>
            <person name="Nelson A.B."/>
            <person name="Fuks G."/>
            <person name="Kavchok S."/>
            <person name="Keizer G."/>
            <person name="Linton E."/>
            <person name="Llaca V."/>
            <person name="Song R."/>
            <person name="Tanyolac B."/>
            <person name="Young S."/>
            <person name="Ho-Il K."/>
            <person name="Hahn J.H."/>
            <person name="Sangsakoo G."/>
            <person name="Vanavichit A."/>
            <person name="de Mattos Luiz.A.T."/>
            <person name="Zimmer P.D."/>
            <person name="Malone G."/>
            <person name="Dellagostin O."/>
            <person name="de Oliveira A.C."/>
            <person name="Bevan M."/>
            <person name="Bancroft I."/>
            <person name="Minx P."/>
            <person name="Cordum H."/>
            <person name="Wilson R."/>
            <person name="Cheng Z."/>
            <person name="Jin W."/>
            <person name="Jiang J."/>
            <person name="Leong S.A."/>
            <person name="Iwama H."/>
            <person name="Gojobori T."/>
            <person name="Itoh T."/>
            <person name="Niimura Y."/>
            <person name="Fujii Y."/>
            <person name="Habara T."/>
            <person name="Sakai H."/>
            <person name="Sato Y."/>
            <person name="Wilson G."/>
            <person name="Kumar K."/>
            <person name="McCouch S."/>
            <person name="Juretic N."/>
            <person name="Hoen D."/>
            <person name="Wright S."/>
            <person name="Bruskiewich R."/>
            <person name="Bureau T."/>
            <person name="Miyao A."/>
            <person name="Hirochika H."/>
            <person name="Nishikawa T."/>
            <person name="Kadowaki K."/>
            <person name="Sugiura M."/>
            <person name="Burr B."/>
            <person name="Sasaki T."/>
        </authorList>
    </citation>
    <scope>NUCLEOTIDE SEQUENCE [LARGE SCALE GENOMIC DNA]</scope>
    <source>
        <strain evidence="3">cv. Nipponbare</strain>
    </source>
</reference>
<reference evidence="2 3" key="3">
    <citation type="journal article" date="2013" name="Rice">
        <title>Improvement of the Oryza sativa Nipponbare reference genome using next generation sequence and optical map data.</title>
        <authorList>
            <person name="Kawahara Y."/>
            <person name="de la Bastide M."/>
            <person name="Hamilton J.P."/>
            <person name="Kanamori H."/>
            <person name="McCombie W.R."/>
            <person name="Ouyang S."/>
            <person name="Schwartz D.C."/>
            <person name="Tanaka T."/>
            <person name="Wu J."/>
            <person name="Zhou S."/>
            <person name="Childs K.L."/>
            <person name="Davidson R.M."/>
            <person name="Lin H."/>
            <person name="Quesada-Ocampo L."/>
            <person name="Vaillancourt B."/>
            <person name="Sakai H."/>
            <person name="Lee S.S."/>
            <person name="Kim J."/>
            <person name="Numa H."/>
            <person name="Itoh T."/>
            <person name="Buell C.R."/>
            <person name="Matsumoto T."/>
        </authorList>
    </citation>
    <scope>NUCLEOTIDE SEQUENCE [LARGE SCALE GENOMIC DNA]</scope>
    <source>
        <strain evidence="3">cv. Nipponbare</strain>
    </source>
</reference>
<keyword evidence="1" id="KW-0812">Transmembrane</keyword>
<proteinExistence type="predicted"/>
<accession>A0A0P0V403</accession>
<feature type="transmembrane region" description="Helical" evidence="1">
    <location>
        <begin position="21"/>
        <end position="41"/>
    </location>
</feature>
<name>A0A0P0V403_ORYSJ</name>
<reference evidence="2 3" key="2">
    <citation type="journal article" date="2013" name="Plant Cell Physiol.">
        <title>Rice Annotation Project Database (RAP-DB): an integrative and interactive database for rice genomics.</title>
        <authorList>
            <person name="Sakai H."/>
            <person name="Lee S.S."/>
            <person name="Tanaka T."/>
            <person name="Numa H."/>
            <person name="Kim J."/>
            <person name="Kawahara Y."/>
            <person name="Wakimoto H."/>
            <person name="Yang C.C."/>
            <person name="Iwamoto M."/>
            <person name="Abe T."/>
            <person name="Yamada Y."/>
            <person name="Muto A."/>
            <person name="Inokuchi H."/>
            <person name="Ikemura T."/>
            <person name="Matsumoto T."/>
            <person name="Sasaki T."/>
            <person name="Itoh T."/>
        </authorList>
    </citation>
    <scope>NUCLEOTIDE SEQUENCE [LARGE SCALE GENOMIC DNA]</scope>
    <source>
        <strain evidence="3">cv. Nipponbare</strain>
    </source>
</reference>
<dbReference type="PaxDb" id="39947-A0A0P0V403"/>
<evidence type="ECO:0000313" key="2">
    <source>
        <dbReference type="EMBL" id="BAS72683.1"/>
    </source>
</evidence>
<dbReference type="InParanoid" id="A0A0P0V403"/>
<dbReference type="AlphaFoldDB" id="A0A0P0V403"/>
<keyword evidence="1" id="KW-1133">Transmembrane helix</keyword>
<gene>
    <name evidence="2" type="ordered locus">Os01g0557000</name>
    <name evidence="2" type="ORF">OSNPB_010557000</name>
</gene>
<dbReference type="PROSITE" id="PS51257">
    <property type="entry name" value="PROKAR_LIPOPROTEIN"/>
    <property type="match status" value="1"/>
</dbReference>
<keyword evidence="1" id="KW-0472">Membrane</keyword>
<dbReference type="Proteomes" id="UP000059680">
    <property type="component" value="Chromosome 1"/>
</dbReference>
<evidence type="ECO:0000313" key="3">
    <source>
        <dbReference type="Proteomes" id="UP000059680"/>
    </source>
</evidence>
<sequence>MTSFLRNSAIFSDELFLGRSYGGLFLGSSGSCGGLFISNGAGDIFLHSDAGDIFLGGALFFAARLVSVVASA</sequence>
<keyword evidence="3" id="KW-1185">Reference proteome</keyword>
<organism evidence="2 3">
    <name type="scientific">Oryza sativa subsp. japonica</name>
    <name type="common">Rice</name>
    <dbReference type="NCBI Taxonomy" id="39947"/>
    <lineage>
        <taxon>Eukaryota</taxon>
        <taxon>Viridiplantae</taxon>
        <taxon>Streptophyta</taxon>
        <taxon>Embryophyta</taxon>
        <taxon>Tracheophyta</taxon>
        <taxon>Spermatophyta</taxon>
        <taxon>Magnoliopsida</taxon>
        <taxon>Liliopsida</taxon>
        <taxon>Poales</taxon>
        <taxon>Poaceae</taxon>
        <taxon>BOP clade</taxon>
        <taxon>Oryzoideae</taxon>
        <taxon>Oryzeae</taxon>
        <taxon>Oryzinae</taxon>
        <taxon>Oryza</taxon>
        <taxon>Oryza sativa</taxon>
    </lineage>
</organism>
<protein>
    <submittedName>
        <fullName evidence="2">Os01g0557000 protein</fullName>
    </submittedName>
</protein>
<evidence type="ECO:0000256" key="1">
    <source>
        <dbReference type="SAM" id="Phobius"/>
    </source>
</evidence>